<organism evidence="1 2">
    <name type="scientific">Christensenella minuta</name>
    <dbReference type="NCBI Taxonomy" id="626937"/>
    <lineage>
        <taxon>Bacteria</taxon>
        <taxon>Bacillati</taxon>
        <taxon>Bacillota</taxon>
        <taxon>Clostridia</taxon>
        <taxon>Christensenellales</taxon>
        <taxon>Christensenellaceae</taxon>
        <taxon>Christensenella</taxon>
    </lineage>
</organism>
<accession>A0A136Q4C2</accession>
<reference evidence="1 2" key="1">
    <citation type="submission" date="2016-02" db="EMBL/GenBank/DDBJ databases">
        <authorList>
            <person name="Wen L."/>
            <person name="He K."/>
            <person name="Yang H."/>
        </authorList>
    </citation>
    <scope>NUCLEOTIDE SEQUENCE [LARGE SCALE GENOMIC DNA]</scope>
    <source>
        <strain evidence="1 2">DSM 22607</strain>
    </source>
</reference>
<keyword evidence="2" id="KW-1185">Reference proteome</keyword>
<dbReference type="Proteomes" id="UP000070366">
    <property type="component" value="Unassembled WGS sequence"/>
</dbReference>
<comment type="caution">
    <text evidence="1">The sequence shown here is derived from an EMBL/GenBank/DDBJ whole genome shotgun (WGS) entry which is preliminary data.</text>
</comment>
<proteinExistence type="predicted"/>
<evidence type="ECO:0000313" key="1">
    <source>
        <dbReference type="EMBL" id="KXK65502.1"/>
    </source>
</evidence>
<protein>
    <submittedName>
        <fullName evidence="1">Uncharacterized protein</fullName>
    </submittedName>
</protein>
<dbReference type="EMBL" id="LSZW01000061">
    <property type="protein sequence ID" value="KXK65502.1"/>
    <property type="molecule type" value="Genomic_DNA"/>
</dbReference>
<name>A0A136Q4C2_9FIRM</name>
<dbReference type="STRING" id="626937.HMPREF3293_01716"/>
<sequence length="49" mass="5284">MHALHLTALNLIPRSFQIRSPSQGQGAIAPRGVLALRPKRRGGTRGGRL</sequence>
<gene>
    <name evidence="1" type="ORF">HMPREF3293_01716</name>
</gene>
<dbReference type="AlphaFoldDB" id="A0A136Q4C2"/>
<evidence type="ECO:0000313" key="2">
    <source>
        <dbReference type="Proteomes" id="UP000070366"/>
    </source>
</evidence>